<dbReference type="EMBL" id="AP025628">
    <property type="protein sequence ID" value="BDG60925.1"/>
    <property type="molecule type" value="Genomic_DNA"/>
</dbReference>
<proteinExistence type="inferred from homology"/>
<dbReference type="PIRSF" id="PIRSF000149">
    <property type="entry name" value="GAP_DH"/>
    <property type="match status" value="1"/>
</dbReference>
<dbReference type="PRINTS" id="PR00078">
    <property type="entry name" value="G3PDHDRGNASE"/>
</dbReference>
<feature type="binding site" evidence="5">
    <location>
        <position position="319"/>
    </location>
    <ligand>
        <name>NAD(+)</name>
        <dbReference type="ChEBI" id="CHEBI:57540"/>
    </ligand>
</feature>
<feature type="domain" description="Glyceraldehyde 3-phosphate dehydrogenase NAD(P) binding" evidence="9">
    <location>
        <begin position="6"/>
        <end position="156"/>
    </location>
</feature>
<evidence type="ECO:0000259" key="9">
    <source>
        <dbReference type="SMART" id="SM00846"/>
    </source>
</evidence>
<name>A0AA35CP05_9FIRM</name>
<evidence type="ECO:0000313" key="11">
    <source>
        <dbReference type="Proteomes" id="UP001163687"/>
    </source>
</evidence>
<protein>
    <recommendedName>
        <fullName evidence="8">Glyceraldehyde-3-phosphate dehydrogenase</fullName>
        <ecNumber evidence="8">1.2.1.-</ecNumber>
    </recommendedName>
</protein>
<dbReference type="FunFam" id="3.30.360.10:FF:000002">
    <property type="entry name" value="Glyceraldehyde-3-phosphate dehydrogenase"/>
    <property type="match status" value="1"/>
</dbReference>
<organism evidence="10 11">
    <name type="scientific">Caldinitratiruptor microaerophilus</name>
    <dbReference type="NCBI Taxonomy" id="671077"/>
    <lineage>
        <taxon>Bacteria</taxon>
        <taxon>Bacillati</taxon>
        <taxon>Bacillota</taxon>
        <taxon>Clostridia</taxon>
        <taxon>Eubacteriales</taxon>
        <taxon>Symbiobacteriaceae</taxon>
        <taxon>Caldinitratiruptor</taxon>
    </lineage>
</organism>
<evidence type="ECO:0000256" key="6">
    <source>
        <dbReference type="PIRSR" id="PIRSR000149-4"/>
    </source>
</evidence>
<feature type="binding site" evidence="5">
    <location>
        <begin position="15"/>
        <end position="16"/>
    </location>
    <ligand>
        <name>NAD(+)</name>
        <dbReference type="ChEBI" id="CHEBI:57540"/>
    </ligand>
</feature>
<dbReference type="RefSeq" id="WP_264841609.1">
    <property type="nucleotide sequence ID" value="NZ_AP025628.1"/>
</dbReference>
<dbReference type="Gene3D" id="3.40.50.720">
    <property type="entry name" value="NAD(P)-binding Rossmann-like Domain"/>
    <property type="match status" value="1"/>
</dbReference>
<dbReference type="PROSITE" id="PS00071">
    <property type="entry name" value="GAPDH"/>
    <property type="match status" value="1"/>
</dbReference>
<keyword evidence="11" id="KW-1185">Reference proteome</keyword>
<dbReference type="GO" id="GO:0016620">
    <property type="term" value="F:oxidoreductase activity, acting on the aldehyde or oxo group of donors, NAD or NADP as acceptor"/>
    <property type="evidence" value="ECO:0007669"/>
    <property type="project" value="InterPro"/>
</dbReference>
<dbReference type="PANTHER" id="PTHR43148">
    <property type="entry name" value="GLYCERALDEHYDE-3-PHOSPHATE DEHYDROGENASE 2"/>
    <property type="match status" value="1"/>
</dbReference>
<gene>
    <name evidence="10" type="ORF">caldi_20150</name>
</gene>
<keyword evidence="5" id="KW-0547">Nucleotide-binding</keyword>
<dbReference type="FunFam" id="3.40.50.720:FF:000001">
    <property type="entry name" value="Glyceraldehyde-3-phosphate dehydrogenase"/>
    <property type="match status" value="1"/>
</dbReference>
<evidence type="ECO:0000256" key="2">
    <source>
        <dbReference type="ARBA" id="ARBA00023002"/>
    </source>
</evidence>
<dbReference type="InterPro" id="IPR006424">
    <property type="entry name" value="Glyceraldehyde-3-P_DH_1"/>
</dbReference>
<evidence type="ECO:0000256" key="7">
    <source>
        <dbReference type="RuleBase" id="RU000397"/>
    </source>
</evidence>
<keyword evidence="5" id="KW-0520">NAD</keyword>
<evidence type="ECO:0000256" key="8">
    <source>
        <dbReference type="RuleBase" id="RU361160"/>
    </source>
</evidence>
<evidence type="ECO:0000256" key="4">
    <source>
        <dbReference type="PIRSR" id="PIRSR000149-2"/>
    </source>
</evidence>
<dbReference type="AlphaFoldDB" id="A0AA35CP05"/>
<feature type="binding site" evidence="5">
    <location>
        <position position="81"/>
    </location>
    <ligand>
        <name>NAD(+)</name>
        <dbReference type="ChEBI" id="CHEBI:57540"/>
    </ligand>
</feature>
<dbReference type="InterPro" id="IPR020829">
    <property type="entry name" value="GlycerAld_3-P_DH_cat"/>
</dbReference>
<evidence type="ECO:0000256" key="5">
    <source>
        <dbReference type="PIRSR" id="PIRSR000149-3"/>
    </source>
</evidence>
<dbReference type="EC" id="1.2.1.-" evidence="8"/>
<evidence type="ECO:0000256" key="3">
    <source>
        <dbReference type="PIRSR" id="PIRSR000149-1"/>
    </source>
</evidence>
<feature type="site" description="Activates thiol group during catalysis" evidence="6">
    <location>
        <position position="183"/>
    </location>
</feature>
<dbReference type="NCBIfam" id="TIGR01534">
    <property type="entry name" value="GAPDH-I"/>
    <property type="match status" value="1"/>
</dbReference>
<dbReference type="GO" id="GO:0051287">
    <property type="term" value="F:NAD binding"/>
    <property type="evidence" value="ECO:0007669"/>
    <property type="project" value="InterPro"/>
</dbReference>
<evidence type="ECO:0000256" key="1">
    <source>
        <dbReference type="ARBA" id="ARBA00007406"/>
    </source>
</evidence>
<dbReference type="GO" id="GO:0050661">
    <property type="term" value="F:NADP binding"/>
    <property type="evidence" value="ECO:0007669"/>
    <property type="project" value="InterPro"/>
</dbReference>
<dbReference type="Pfam" id="PF00044">
    <property type="entry name" value="Gp_dh_N"/>
    <property type="match status" value="1"/>
</dbReference>
<dbReference type="SUPFAM" id="SSF51735">
    <property type="entry name" value="NAD(P)-binding Rossmann-fold domains"/>
    <property type="match status" value="1"/>
</dbReference>
<feature type="binding site" evidence="4">
    <location>
        <begin position="155"/>
        <end position="157"/>
    </location>
    <ligand>
        <name>D-glyceraldehyde 3-phosphate</name>
        <dbReference type="ChEBI" id="CHEBI:59776"/>
    </ligand>
</feature>
<dbReference type="GO" id="GO:0006006">
    <property type="term" value="P:glucose metabolic process"/>
    <property type="evidence" value="ECO:0007669"/>
    <property type="project" value="InterPro"/>
</dbReference>
<dbReference type="Gene3D" id="3.30.360.10">
    <property type="entry name" value="Dihydrodipicolinate Reductase, domain 2"/>
    <property type="match status" value="1"/>
</dbReference>
<dbReference type="SMART" id="SM00846">
    <property type="entry name" value="Gp_dh_N"/>
    <property type="match status" value="1"/>
</dbReference>
<dbReference type="CDD" id="cd05214">
    <property type="entry name" value="GAPDH_I_N"/>
    <property type="match status" value="1"/>
</dbReference>
<dbReference type="KEGG" id="cmic:caldi_20150"/>
<dbReference type="Pfam" id="PF02800">
    <property type="entry name" value="Gp_dh_C"/>
    <property type="match status" value="1"/>
</dbReference>
<sequence>MHGAVLRVAINGFGRIGRMVCRRLLQSPLLQVVAVNASYDSQILAHLLRRDSLHGVLDRTVEAGEDALWVDGQEIRLTHERDPARLPWAEIGVDLVIEATGKFRGGEGAQAHLDAGAGRVIVTAPAKGHVDATIVYGVNHHTFDPERHRLISAASCTTTCLAPIVKVLHEAFHLETGLMTTVHSYTSDQNLLDNPHKDLRRARGAGFNIIPTTTGAAKAVGLVVPEVAGRLTGYALRVPTPDVSVVDLTARFREPVTVESVNRVLREAAEGELKGILGYSEEPLVSSDYVGDSRSGIVDGLSTLVGRDNLVKVVAWYDNEWGYSCRVADLAEHMARTLLRAAEEETPVAAG</sequence>
<feature type="binding site" evidence="4">
    <location>
        <begin position="214"/>
        <end position="215"/>
    </location>
    <ligand>
        <name>D-glyceraldehyde 3-phosphate</name>
        <dbReference type="ChEBI" id="CHEBI:59776"/>
    </ligand>
</feature>
<accession>A0AA35CP05</accession>
<evidence type="ECO:0000313" key="10">
    <source>
        <dbReference type="EMBL" id="BDG60925.1"/>
    </source>
</evidence>
<dbReference type="CDD" id="cd18126">
    <property type="entry name" value="GAPDH_I_C"/>
    <property type="match status" value="1"/>
</dbReference>
<feature type="active site" description="Nucleophile" evidence="3">
    <location>
        <position position="156"/>
    </location>
</feature>
<comment type="similarity">
    <text evidence="1 7">Belongs to the glyceraldehyde-3-phosphate dehydrogenase family.</text>
</comment>
<feature type="binding site" evidence="4">
    <location>
        <position position="237"/>
    </location>
    <ligand>
        <name>D-glyceraldehyde 3-phosphate</name>
        <dbReference type="ChEBI" id="CHEBI:59776"/>
    </ligand>
</feature>
<feature type="binding site" evidence="4">
    <location>
        <position position="186"/>
    </location>
    <ligand>
        <name>D-glyceraldehyde 3-phosphate</name>
        <dbReference type="ChEBI" id="CHEBI:59776"/>
    </ligand>
</feature>
<keyword evidence="2 8" id="KW-0560">Oxidoreductase</keyword>
<dbReference type="InterPro" id="IPR020831">
    <property type="entry name" value="GlycerAld/Erythrose_P_DH"/>
</dbReference>
<dbReference type="SUPFAM" id="SSF55347">
    <property type="entry name" value="Glyceraldehyde-3-phosphate dehydrogenase-like, C-terminal domain"/>
    <property type="match status" value="1"/>
</dbReference>
<dbReference type="InterPro" id="IPR036291">
    <property type="entry name" value="NAD(P)-bd_dom_sf"/>
</dbReference>
<dbReference type="InterPro" id="IPR020828">
    <property type="entry name" value="GlycerAld_3-P_DH_NAD(P)-bd"/>
</dbReference>
<feature type="binding site" evidence="5">
    <location>
        <position position="123"/>
    </location>
    <ligand>
        <name>NAD(+)</name>
        <dbReference type="ChEBI" id="CHEBI:57540"/>
    </ligand>
</feature>
<dbReference type="Proteomes" id="UP001163687">
    <property type="component" value="Chromosome"/>
</dbReference>
<dbReference type="InterPro" id="IPR020830">
    <property type="entry name" value="GlycerAld_3-P_DH_AS"/>
</dbReference>
<reference evidence="10" key="1">
    <citation type="submission" date="2022-03" db="EMBL/GenBank/DDBJ databases">
        <title>Complete genome sequence of Caldinitratiruptor microaerophilus.</title>
        <authorList>
            <person name="Mukaiyama R."/>
            <person name="Nishiyama T."/>
            <person name="Ueda K."/>
        </authorList>
    </citation>
    <scope>NUCLEOTIDE SEQUENCE</scope>
    <source>
        <strain evidence="10">JCM 16183</strain>
    </source>
</reference>